<dbReference type="PANTHER" id="PTHR43582:SF2">
    <property type="entry name" value="LINEARMYCIN RESISTANCE ATP-BINDING PROTEIN LNRL"/>
    <property type="match status" value="1"/>
</dbReference>
<dbReference type="Proteomes" id="UP000184196">
    <property type="component" value="Unassembled WGS sequence"/>
</dbReference>
<organism evidence="4 5">
    <name type="scientific">Desulfofundulus australicus DSM 11792</name>
    <dbReference type="NCBI Taxonomy" id="1121425"/>
    <lineage>
        <taxon>Bacteria</taxon>
        <taxon>Bacillati</taxon>
        <taxon>Bacillota</taxon>
        <taxon>Clostridia</taxon>
        <taxon>Eubacteriales</taxon>
        <taxon>Peptococcaceae</taxon>
        <taxon>Desulfofundulus</taxon>
    </lineage>
</organism>
<dbReference type="GO" id="GO:0005524">
    <property type="term" value="F:ATP binding"/>
    <property type="evidence" value="ECO:0007669"/>
    <property type="project" value="UniProtKB-KW"/>
</dbReference>
<evidence type="ECO:0000313" key="5">
    <source>
        <dbReference type="Proteomes" id="UP000184196"/>
    </source>
</evidence>
<dbReference type="OrthoDB" id="9804819at2"/>
<dbReference type="Gene3D" id="3.40.50.300">
    <property type="entry name" value="P-loop containing nucleotide triphosphate hydrolases"/>
    <property type="match status" value="1"/>
</dbReference>
<dbReference type="EMBL" id="FQUW01000020">
    <property type="protein sequence ID" value="SHF26570.1"/>
    <property type="molecule type" value="Genomic_DNA"/>
</dbReference>
<name>A0A1M5A8F1_9FIRM</name>
<evidence type="ECO:0000256" key="2">
    <source>
        <dbReference type="ARBA" id="ARBA00022840"/>
    </source>
</evidence>
<reference evidence="5" key="1">
    <citation type="submission" date="2016-11" db="EMBL/GenBank/DDBJ databases">
        <authorList>
            <person name="Varghese N."/>
            <person name="Submissions S."/>
        </authorList>
    </citation>
    <scope>NUCLEOTIDE SEQUENCE [LARGE SCALE GENOMIC DNA]</scope>
    <source>
        <strain evidence="5">DSM 11792</strain>
    </source>
</reference>
<proteinExistence type="predicted"/>
<accession>A0A1M5A8F1</accession>
<dbReference type="PANTHER" id="PTHR43582">
    <property type="entry name" value="LINEARMYCIN RESISTANCE ATP-BINDING PROTEIN LNRL"/>
    <property type="match status" value="1"/>
</dbReference>
<sequence length="266" mass="29351">MEVIVEVEQLKKSFGKHTAVKGVSFNIAAGEVFGLLGPNGAGKTTIVRMLTTLLPPDSGRATVCGYDVRRQAARVRQCIGYVPQALSVDGALTGYENMMIFAKLLGLKGKERNKRINDLLQFMQLEDAASRQVCTYSGGMVRRLEIAQAVLHYPRVLFLDEPTVGLDPVARKGVWEILAELRQIYRMAILLTTHYMEEADTVCNRIGILNHGEMVVKGTPAELKAMTGNPGASMDDVFTYFTGNYLDAGGDFRGIRQVRHISRRLG</sequence>
<keyword evidence="1" id="KW-0547">Nucleotide-binding</keyword>
<feature type="domain" description="ABC transporter" evidence="3">
    <location>
        <begin position="5"/>
        <end position="236"/>
    </location>
</feature>
<dbReference type="AlphaFoldDB" id="A0A1M5A8F1"/>
<keyword evidence="2 4" id="KW-0067">ATP-binding</keyword>
<dbReference type="SUPFAM" id="SSF52540">
    <property type="entry name" value="P-loop containing nucleoside triphosphate hydrolases"/>
    <property type="match status" value="1"/>
</dbReference>
<dbReference type="Pfam" id="PF00005">
    <property type="entry name" value="ABC_tran"/>
    <property type="match status" value="1"/>
</dbReference>
<dbReference type="InterPro" id="IPR027417">
    <property type="entry name" value="P-loop_NTPase"/>
</dbReference>
<dbReference type="InterPro" id="IPR003593">
    <property type="entry name" value="AAA+_ATPase"/>
</dbReference>
<gene>
    <name evidence="4" type="ORF">SAMN02745218_01826</name>
</gene>
<dbReference type="SMART" id="SM00382">
    <property type="entry name" value="AAA"/>
    <property type="match status" value="1"/>
</dbReference>
<keyword evidence="5" id="KW-1185">Reference proteome</keyword>
<evidence type="ECO:0000256" key="1">
    <source>
        <dbReference type="ARBA" id="ARBA00022741"/>
    </source>
</evidence>
<dbReference type="GO" id="GO:0016887">
    <property type="term" value="F:ATP hydrolysis activity"/>
    <property type="evidence" value="ECO:0007669"/>
    <property type="project" value="InterPro"/>
</dbReference>
<evidence type="ECO:0000313" key="4">
    <source>
        <dbReference type="EMBL" id="SHF26570.1"/>
    </source>
</evidence>
<dbReference type="RefSeq" id="WP_073165361.1">
    <property type="nucleotide sequence ID" value="NZ_FQUW01000020.1"/>
</dbReference>
<dbReference type="PROSITE" id="PS50893">
    <property type="entry name" value="ABC_TRANSPORTER_2"/>
    <property type="match status" value="1"/>
</dbReference>
<dbReference type="InterPro" id="IPR003439">
    <property type="entry name" value="ABC_transporter-like_ATP-bd"/>
</dbReference>
<protein>
    <submittedName>
        <fullName evidence="4">ABC-2 type transport system ATP-binding protein</fullName>
    </submittedName>
</protein>
<evidence type="ECO:0000259" key="3">
    <source>
        <dbReference type="PROSITE" id="PS50893"/>
    </source>
</evidence>